<name>A0A1X1UYE7_MYCGS</name>
<organism evidence="2 3">
    <name type="scientific">Mycobacterium gastri</name>
    <dbReference type="NCBI Taxonomy" id="1777"/>
    <lineage>
        <taxon>Bacteria</taxon>
        <taxon>Bacillati</taxon>
        <taxon>Actinomycetota</taxon>
        <taxon>Actinomycetes</taxon>
        <taxon>Mycobacteriales</taxon>
        <taxon>Mycobacteriaceae</taxon>
        <taxon>Mycobacterium</taxon>
    </lineage>
</organism>
<gene>
    <name evidence="2" type="ORF">AWC07_17245</name>
</gene>
<dbReference type="RefSeq" id="WP_036418595.1">
    <property type="nucleotide sequence ID" value="NZ_LQOX01000139.1"/>
</dbReference>
<protein>
    <submittedName>
        <fullName evidence="2">Uncharacterized protein</fullName>
    </submittedName>
</protein>
<evidence type="ECO:0000313" key="3">
    <source>
        <dbReference type="Proteomes" id="UP000193738"/>
    </source>
</evidence>
<reference evidence="2 3" key="1">
    <citation type="submission" date="2016-01" db="EMBL/GenBank/DDBJ databases">
        <title>The new phylogeny of the genus Mycobacterium.</title>
        <authorList>
            <person name="Tarcisio F."/>
            <person name="Conor M."/>
            <person name="Antonella G."/>
            <person name="Elisabetta G."/>
            <person name="Giulia F.S."/>
            <person name="Sara T."/>
            <person name="Anna F."/>
            <person name="Clotilde B."/>
            <person name="Roberto B."/>
            <person name="Veronica D.S."/>
            <person name="Fabio R."/>
            <person name="Monica P."/>
            <person name="Olivier J."/>
            <person name="Enrico T."/>
            <person name="Nicola S."/>
        </authorList>
    </citation>
    <scope>NUCLEOTIDE SEQUENCE [LARGE SCALE GENOMIC DNA]</scope>
    <source>
        <strain evidence="2 3">DSM 43505</strain>
    </source>
</reference>
<dbReference type="STRING" id="1777.AWC07_17245"/>
<dbReference type="Proteomes" id="UP000193738">
    <property type="component" value="Unassembled WGS sequence"/>
</dbReference>
<evidence type="ECO:0000256" key="1">
    <source>
        <dbReference type="SAM" id="MobiDB-lite"/>
    </source>
</evidence>
<feature type="region of interest" description="Disordered" evidence="1">
    <location>
        <begin position="55"/>
        <end position="82"/>
    </location>
</feature>
<keyword evidence="3" id="KW-1185">Reference proteome</keyword>
<dbReference type="AlphaFoldDB" id="A0A1X1UYE7"/>
<dbReference type="EMBL" id="LQOX01000139">
    <property type="protein sequence ID" value="ORV61862.1"/>
    <property type="molecule type" value="Genomic_DNA"/>
</dbReference>
<proteinExistence type="predicted"/>
<comment type="caution">
    <text evidence="2">The sequence shown here is derived from an EMBL/GenBank/DDBJ whole genome shotgun (WGS) entry which is preliminary data.</text>
</comment>
<evidence type="ECO:0000313" key="2">
    <source>
        <dbReference type="EMBL" id="ORV61862.1"/>
    </source>
</evidence>
<sequence length="82" mass="8504">MRTRDAIDYQVNHTVSGIEVLAVTSTGFDVEDLTVRLSGALAAAGLDSNVGRAPAVTGSDTPVPGWSKKISRPSDVIASTHP</sequence>
<accession>A0A1X1UYE7</accession>